<dbReference type="AlphaFoldDB" id="A0A518EX50"/>
<gene>
    <name evidence="1" type="ORF">Poly30_42000</name>
</gene>
<dbReference type="GO" id="GO:0015774">
    <property type="term" value="P:polysaccharide transport"/>
    <property type="evidence" value="ECO:0007669"/>
    <property type="project" value="InterPro"/>
</dbReference>
<organism evidence="1 2">
    <name type="scientific">Saltatorellus ferox</name>
    <dbReference type="NCBI Taxonomy" id="2528018"/>
    <lineage>
        <taxon>Bacteria</taxon>
        <taxon>Pseudomonadati</taxon>
        <taxon>Planctomycetota</taxon>
        <taxon>Planctomycetia</taxon>
        <taxon>Planctomycetia incertae sedis</taxon>
        <taxon>Saltatorellus</taxon>
    </lineage>
</organism>
<dbReference type="Proteomes" id="UP000320390">
    <property type="component" value="Chromosome"/>
</dbReference>
<dbReference type="InterPro" id="IPR007833">
    <property type="entry name" value="Capsule_polysaccharide_synth"/>
</dbReference>
<reference evidence="1 2" key="1">
    <citation type="submission" date="2019-02" db="EMBL/GenBank/DDBJ databases">
        <title>Deep-cultivation of Planctomycetes and their phenomic and genomic characterization uncovers novel biology.</title>
        <authorList>
            <person name="Wiegand S."/>
            <person name="Jogler M."/>
            <person name="Boedeker C."/>
            <person name="Pinto D."/>
            <person name="Vollmers J."/>
            <person name="Rivas-Marin E."/>
            <person name="Kohn T."/>
            <person name="Peeters S.H."/>
            <person name="Heuer A."/>
            <person name="Rast P."/>
            <person name="Oberbeckmann S."/>
            <person name="Bunk B."/>
            <person name="Jeske O."/>
            <person name="Meyerdierks A."/>
            <person name="Storesund J.E."/>
            <person name="Kallscheuer N."/>
            <person name="Luecker S."/>
            <person name="Lage O.M."/>
            <person name="Pohl T."/>
            <person name="Merkel B.J."/>
            <person name="Hornburger P."/>
            <person name="Mueller R.-W."/>
            <person name="Bruemmer F."/>
            <person name="Labrenz M."/>
            <person name="Spormann A.M."/>
            <person name="Op den Camp H."/>
            <person name="Overmann J."/>
            <person name="Amann R."/>
            <person name="Jetten M.S.M."/>
            <person name="Mascher T."/>
            <person name="Medema M.H."/>
            <person name="Devos D.P."/>
            <person name="Kaster A.-K."/>
            <person name="Ovreas L."/>
            <person name="Rohde M."/>
            <person name="Galperin M.Y."/>
            <person name="Jogler C."/>
        </authorList>
    </citation>
    <scope>NUCLEOTIDE SEQUENCE [LARGE SCALE GENOMIC DNA]</scope>
    <source>
        <strain evidence="1 2">Poly30</strain>
    </source>
</reference>
<dbReference type="Pfam" id="PF05159">
    <property type="entry name" value="Capsule_synth"/>
    <property type="match status" value="1"/>
</dbReference>
<dbReference type="GO" id="GO:0000271">
    <property type="term" value="P:polysaccharide biosynthetic process"/>
    <property type="evidence" value="ECO:0007669"/>
    <property type="project" value="InterPro"/>
</dbReference>
<keyword evidence="2" id="KW-1185">Reference proteome</keyword>
<sequence>MGRELVRQGRFAIVWTAREGQIMHVAFFGTFGLWAHHTGTELEIAERHLEAGDEVTWVLCDAAFASCEPNPGHDAVQCRACRMGVERGLGLLGGEVRVLELSKLLTDEDRRRLEGIPIGIGSMEELKGLYLDECDIGWGALSSAVWLAKDANIDPAGELVDRLLRTAGTAYLGTRRLLENHAIDRVYAFNGRMAPMRGILRGARSMGVDCFIHERGKDLQHYGLFENAMPHDIAATRERVEAVWAGSEHSEEERRTLGAGWFEGRPRGQMGSWISFVRGQSQNELPDTWDPARHNVALFTTTEHEFVSIGKEWESPLFESPHAATVAIARAISELPGDDVHLTIRIHPNPEGAKSSNVSDMVGWNLRNVTVIPPDSAVSTYALMREANVVVTSGSTAGIEATFWQRPSVLAGRGLYAGLGAAYEPASMEELMAMLVDRSLPVADRDGALRYGYYQATRGIPYRFFEPDGLFEGAFKGQEIKPTRMQRKLLRFHRKVSAFWN</sequence>
<evidence type="ECO:0000313" key="1">
    <source>
        <dbReference type="EMBL" id="QDV08647.1"/>
    </source>
</evidence>
<name>A0A518EX50_9BACT</name>
<evidence type="ECO:0000313" key="2">
    <source>
        <dbReference type="Proteomes" id="UP000320390"/>
    </source>
</evidence>
<accession>A0A518EX50</accession>
<proteinExistence type="predicted"/>
<protein>
    <submittedName>
        <fullName evidence="1">Capsule polysaccharide biosynthesis protein</fullName>
    </submittedName>
</protein>
<dbReference type="EMBL" id="CP036434">
    <property type="protein sequence ID" value="QDV08647.1"/>
    <property type="molecule type" value="Genomic_DNA"/>
</dbReference>
<dbReference type="SUPFAM" id="SSF53756">
    <property type="entry name" value="UDP-Glycosyltransferase/glycogen phosphorylase"/>
    <property type="match status" value="1"/>
</dbReference>